<comment type="catalytic activity">
    <reaction evidence="5">
        <text>(S)-2-hydroxyglutarate + A = 2-oxoglutarate + AH2</text>
        <dbReference type="Rhea" id="RHEA:21252"/>
        <dbReference type="ChEBI" id="CHEBI:13193"/>
        <dbReference type="ChEBI" id="CHEBI:16782"/>
        <dbReference type="ChEBI" id="CHEBI:16810"/>
        <dbReference type="ChEBI" id="CHEBI:17499"/>
        <dbReference type="EC" id="1.1.99.2"/>
    </reaction>
</comment>
<name>A0A2T0FNG9_9ASCO</name>
<dbReference type="PANTHER" id="PTHR43104">
    <property type="entry name" value="L-2-HYDROXYGLUTARATE DEHYDROGENASE, MITOCHONDRIAL"/>
    <property type="match status" value="1"/>
</dbReference>
<dbReference type="Gene3D" id="3.30.9.10">
    <property type="entry name" value="D-Amino Acid Oxidase, subunit A, domain 2"/>
    <property type="match status" value="1"/>
</dbReference>
<evidence type="ECO:0000256" key="1">
    <source>
        <dbReference type="ARBA" id="ARBA00001974"/>
    </source>
</evidence>
<comment type="cofactor">
    <cofactor evidence="1">
        <name>FAD</name>
        <dbReference type="ChEBI" id="CHEBI:57692"/>
    </cofactor>
</comment>
<dbReference type="Proteomes" id="UP000238350">
    <property type="component" value="Unassembled WGS sequence"/>
</dbReference>
<dbReference type="STRING" id="45607.A0A2T0FNG9"/>
<keyword evidence="3" id="KW-0274">FAD</keyword>
<evidence type="ECO:0000256" key="5">
    <source>
        <dbReference type="ARBA" id="ARBA00036066"/>
    </source>
</evidence>
<dbReference type="GO" id="GO:0047545">
    <property type="term" value="F:(S)-2-hydroxyglutarate dehydrogenase activity"/>
    <property type="evidence" value="ECO:0007669"/>
    <property type="project" value="UniProtKB-EC"/>
</dbReference>
<accession>A0A2T0FNG9</accession>
<evidence type="ECO:0000256" key="4">
    <source>
        <dbReference type="ARBA" id="ARBA00023002"/>
    </source>
</evidence>
<keyword evidence="11" id="KW-1185">Reference proteome</keyword>
<reference evidence="10 11" key="1">
    <citation type="submission" date="2017-04" db="EMBL/GenBank/DDBJ databases">
        <title>Genome sequencing of [Candida] sorbophila.</title>
        <authorList>
            <person name="Ahn J.O."/>
        </authorList>
    </citation>
    <scope>NUCLEOTIDE SEQUENCE [LARGE SCALE GENOMIC DNA]</scope>
    <source>
        <strain evidence="10 11">DS02</strain>
    </source>
</reference>
<gene>
    <name evidence="10" type="ORF">B9G98_04156</name>
</gene>
<evidence type="ECO:0000313" key="11">
    <source>
        <dbReference type="Proteomes" id="UP000238350"/>
    </source>
</evidence>
<evidence type="ECO:0000256" key="2">
    <source>
        <dbReference type="ARBA" id="ARBA00022630"/>
    </source>
</evidence>
<dbReference type="InterPro" id="IPR036188">
    <property type="entry name" value="FAD/NAD-bd_sf"/>
</dbReference>
<dbReference type="PANTHER" id="PTHR43104:SF4">
    <property type="entry name" value="L-2-HYDROXYGLUTARATE DEHYDROGENASE, MITOCHONDRIAL"/>
    <property type="match status" value="1"/>
</dbReference>
<dbReference type="AlphaFoldDB" id="A0A2T0FNG9"/>
<evidence type="ECO:0000256" key="7">
    <source>
        <dbReference type="ARBA" id="ARBA00038878"/>
    </source>
</evidence>
<proteinExistence type="inferred from homology"/>
<sequence>MSDFSHAVIGGGVVGLAIASRLARRYGPRVILLEKNAETGQETSSRNSEVIHAGIYHPADSLRTKLCIRGRELTYALAKKRNLPVKNCGKWVIAQDEEQLAVLEVMKKRSEVTGVPLNWLDLDKAKELEPAIIARKAILESPTTGIMSAHAFMDYHIAKIQSYDGELVTHTKVTGVSKEAEGYKLTCETPDGITEITADAVVNSAGLYAADVSNMLLPKDRQLKAYYGKGSYFSYAPSQPKVSRLIYPTPISSVALGTHLTIDLAGQLRFGPDLEWVSSPTDLQASTQNLEQAKKDIAEYIDLDLDALTPDYAGIRPKTTDSQEFQDFTIRQEKGFPGFINLLNVESPGLTSSMAIAEYVEDLVA</sequence>
<dbReference type="Gene3D" id="3.50.50.60">
    <property type="entry name" value="FAD/NAD(P)-binding domain"/>
    <property type="match status" value="1"/>
</dbReference>
<dbReference type="GeneID" id="36517904"/>
<keyword evidence="4" id="KW-0560">Oxidoreductase</keyword>
<dbReference type="EC" id="1.1.99.2" evidence="7"/>
<dbReference type="Pfam" id="PF01266">
    <property type="entry name" value="DAO"/>
    <property type="match status" value="1"/>
</dbReference>
<evidence type="ECO:0000256" key="6">
    <source>
        <dbReference type="ARBA" id="ARBA00037941"/>
    </source>
</evidence>
<dbReference type="RefSeq" id="XP_024666481.1">
    <property type="nucleotide sequence ID" value="XM_024810713.1"/>
</dbReference>
<feature type="domain" description="FAD dependent oxidoreductase" evidence="9">
    <location>
        <begin position="7"/>
        <end position="363"/>
    </location>
</feature>
<organism evidence="10 11">
    <name type="scientific">Wickerhamiella sorbophila</name>
    <dbReference type="NCBI Taxonomy" id="45607"/>
    <lineage>
        <taxon>Eukaryota</taxon>
        <taxon>Fungi</taxon>
        <taxon>Dikarya</taxon>
        <taxon>Ascomycota</taxon>
        <taxon>Saccharomycotina</taxon>
        <taxon>Dipodascomycetes</taxon>
        <taxon>Dipodascales</taxon>
        <taxon>Trichomonascaceae</taxon>
        <taxon>Wickerhamiella</taxon>
    </lineage>
</organism>
<evidence type="ECO:0000313" key="10">
    <source>
        <dbReference type="EMBL" id="PRT56536.1"/>
    </source>
</evidence>
<dbReference type="SUPFAM" id="SSF51905">
    <property type="entry name" value="FAD/NAD(P)-binding domain"/>
    <property type="match status" value="1"/>
</dbReference>
<keyword evidence="2" id="KW-0285">Flavoprotein</keyword>
<protein>
    <recommendedName>
        <fullName evidence="8">L-2-hydroxyglutarate dehydrogenase, mitochondrial</fullName>
        <ecNumber evidence="7">1.1.99.2</ecNumber>
    </recommendedName>
</protein>
<dbReference type="InterPro" id="IPR006076">
    <property type="entry name" value="FAD-dep_OxRdtase"/>
</dbReference>
<evidence type="ECO:0000256" key="3">
    <source>
        <dbReference type="ARBA" id="ARBA00022827"/>
    </source>
</evidence>
<evidence type="ECO:0000259" key="9">
    <source>
        <dbReference type="Pfam" id="PF01266"/>
    </source>
</evidence>
<dbReference type="OrthoDB" id="498204at2759"/>
<dbReference type="EMBL" id="NDIQ01000022">
    <property type="protein sequence ID" value="PRT56536.1"/>
    <property type="molecule type" value="Genomic_DNA"/>
</dbReference>
<comment type="caution">
    <text evidence="10">The sequence shown here is derived from an EMBL/GenBank/DDBJ whole genome shotgun (WGS) entry which is preliminary data.</text>
</comment>
<evidence type="ECO:0000256" key="8">
    <source>
        <dbReference type="ARBA" id="ARBA00041137"/>
    </source>
</evidence>
<comment type="similarity">
    <text evidence="6">Belongs to the L2HGDH family.</text>
</comment>